<dbReference type="GO" id="GO:0005634">
    <property type="term" value="C:nucleus"/>
    <property type="evidence" value="ECO:0007669"/>
    <property type="project" value="TreeGrafter"/>
</dbReference>
<comment type="catalytic activity">
    <reaction evidence="11">
        <text>L-seryl-[protein] + ATP = O-phospho-L-seryl-[protein] + ADP + H(+)</text>
        <dbReference type="Rhea" id="RHEA:17989"/>
        <dbReference type="Rhea" id="RHEA-COMP:9863"/>
        <dbReference type="Rhea" id="RHEA-COMP:11604"/>
        <dbReference type="ChEBI" id="CHEBI:15378"/>
        <dbReference type="ChEBI" id="CHEBI:29999"/>
        <dbReference type="ChEBI" id="CHEBI:30616"/>
        <dbReference type="ChEBI" id="CHEBI:83421"/>
        <dbReference type="ChEBI" id="CHEBI:456216"/>
        <dbReference type="EC" id="2.7.11.1"/>
    </reaction>
</comment>
<keyword evidence="5" id="KW-0808">Transferase</keyword>
<dbReference type="PROSITE" id="PS00108">
    <property type="entry name" value="PROTEIN_KINASE_ST"/>
    <property type="match status" value="1"/>
</dbReference>
<evidence type="ECO:0000256" key="4">
    <source>
        <dbReference type="ARBA" id="ARBA00022527"/>
    </source>
</evidence>
<keyword evidence="6" id="KW-0547">Nucleotide-binding</keyword>
<dbReference type="GO" id="GO:0004674">
    <property type="term" value="F:protein serine/threonine kinase activity"/>
    <property type="evidence" value="ECO:0007669"/>
    <property type="project" value="UniProtKB-KW"/>
</dbReference>
<evidence type="ECO:0000256" key="12">
    <source>
        <dbReference type="SAM" id="MobiDB-lite"/>
    </source>
</evidence>
<dbReference type="InterPro" id="IPR000961">
    <property type="entry name" value="AGC-kinase_C"/>
</dbReference>
<keyword evidence="7" id="KW-0418">Kinase</keyword>
<feature type="domain" description="AGC-kinase C-terminal" evidence="14">
    <location>
        <begin position="619"/>
        <end position="662"/>
    </location>
</feature>
<evidence type="ECO:0000256" key="3">
    <source>
        <dbReference type="ARBA" id="ARBA00022148"/>
    </source>
</evidence>
<comment type="caution">
    <text evidence="15">The sequence shown here is derived from an EMBL/GenBank/DDBJ whole genome shotgun (WGS) entry which is preliminary data.</text>
</comment>
<reference evidence="15" key="1">
    <citation type="submission" date="2020-07" db="EMBL/GenBank/DDBJ databases">
        <title>Multicomponent nature underlies the extraordinary mechanical properties of spider dragline silk.</title>
        <authorList>
            <person name="Kono N."/>
            <person name="Nakamura H."/>
            <person name="Mori M."/>
            <person name="Yoshida Y."/>
            <person name="Ohtoshi R."/>
            <person name="Malay A.D."/>
            <person name="Moran D.A.P."/>
            <person name="Tomita M."/>
            <person name="Numata K."/>
            <person name="Arakawa K."/>
        </authorList>
    </citation>
    <scope>NUCLEOTIDE SEQUENCE</scope>
</reference>
<evidence type="ECO:0000256" key="5">
    <source>
        <dbReference type="ARBA" id="ARBA00022679"/>
    </source>
</evidence>
<dbReference type="SUPFAM" id="SSF56112">
    <property type="entry name" value="Protein kinase-like (PK-like)"/>
    <property type="match status" value="1"/>
</dbReference>
<proteinExistence type="inferred from homology"/>
<organism evidence="15 16">
    <name type="scientific">Trichonephila clavata</name>
    <name type="common">Joro spider</name>
    <name type="synonym">Nephila clavata</name>
    <dbReference type="NCBI Taxonomy" id="2740835"/>
    <lineage>
        <taxon>Eukaryota</taxon>
        <taxon>Metazoa</taxon>
        <taxon>Ecdysozoa</taxon>
        <taxon>Arthropoda</taxon>
        <taxon>Chelicerata</taxon>
        <taxon>Arachnida</taxon>
        <taxon>Araneae</taxon>
        <taxon>Araneomorphae</taxon>
        <taxon>Entelegynae</taxon>
        <taxon>Araneoidea</taxon>
        <taxon>Nephilidae</taxon>
        <taxon>Trichonephila</taxon>
    </lineage>
</organism>
<evidence type="ECO:0000256" key="11">
    <source>
        <dbReference type="ARBA" id="ARBA00048679"/>
    </source>
</evidence>
<dbReference type="SMART" id="SM00220">
    <property type="entry name" value="S_TKc"/>
    <property type="match status" value="1"/>
</dbReference>
<protein>
    <recommendedName>
        <fullName evidence="3">Serine/threonine-protein kinase greatwall</fullName>
        <ecNumber evidence="2">2.7.11.1</ecNumber>
    </recommendedName>
    <alternativeName>
        <fullName evidence="9">Microtubule-associated serine/threonine-protein kinase-like</fullName>
    </alternativeName>
</protein>
<evidence type="ECO:0000256" key="1">
    <source>
        <dbReference type="ARBA" id="ARBA00009903"/>
    </source>
</evidence>
<evidence type="ECO:0000256" key="6">
    <source>
        <dbReference type="ARBA" id="ARBA00022741"/>
    </source>
</evidence>
<dbReference type="InterPro" id="IPR000719">
    <property type="entry name" value="Prot_kinase_dom"/>
</dbReference>
<dbReference type="Pfam" id="PF00069">
    <property type="entry name" value="Pkinase"/>
    <property type="match status" value="2"/>
</dbReference>
<feature type="domain" description="Protein kinase" evidence="13">
    <location>
        <begin position="30"/>
        <end position="618"/>
    </location>
</feature>
<dbReference type="GO" id="GO:0035556">
    <property type="term" value="P:intracellular signal transduction"/>
    <property type="evidence" value="ECO:0007669"/>
    <property type="project" value="TreeGrafter"/>
</dbReference>
<dbReference type="InterPro" id="IPR011009">
    <property type="entry name" value="Kinase-like_dom_sf"/>
</dbReference>
<gene>
    <name evidence="15" type="primary">MASTL</name>
    <name evidence="15" type="ORF">TNCT_435101</name>
</gene>
<dbReference type="InterPro" id="IPR050236">
    <property type="entry name" value="Ser_Thr_kinase_AGC"/>
</dbReference>
<evidence type="ECO:0000256" key="10">
    <source>
        <dbReference type="ARBA" id="ARBA00047899"/>
    </source>
</evidence>
<feature type="region of interest" description="Disordered" evidence="12">
    <location>
        <begin position="503"/>
        <end position="522"/>
    </location>
</feature>
<evidence type="ECO:0000256" key="9">
    <source>
        <dbReference type="ARBA" id="ARBA00033099"/>
    </source>
</evidence>
<dbReference type="InterPro" id="IPR008271">
    <property type="entry name" value="Ser/Thr_kinase_AS"/>
</dbReference>
<keyword evidence="4" id="KW-0723">Serine/threonine-protein kinase</keyword>
<accession>A0A8X6LCV1</accession>
<dbReference type="AlphaFoldDB" id="A0A8X6LCV1"/>
<dbReference type="GO" id="GO:0005524">
    <property type="term" value="F:ATP binding"/>
    <property type="evidence" value="ECO:0007669"/>
    <property type="project" value="UniProtKB-KW"/>
</dbReference>
<dbReference type="EMBL" id="BMAO01025956">
    <property type="protein sequence ID" value="GFR06146.1"/>
    <property type="molecule type" value="Genomic_DNA"/>
</dbReference>
<dbReference type="PROSITE" id="PS51285">
    <property type="entry name" value="AGC_KINASE_CTER"/>
    <property type="match status" value="1"/>
</dbReference>
<dbReference type="PROSITE" id="PS50011">
    <property type="entry name" value="PROTEIN_KINASE_DOM"/>
    <property type="match status" value="1"/>
</dbReference>
<dbReference type="FunFam" id="1.10.510.10:FF:000484">
    <property type="entry name" value="Serine/threonine-protein kinase greatwall, putative"/>
    <property type="match status" value="1"/>
</dbReference>
<dbReference type="PANTHER" id="PTHR24356:SF1">
    <property type="entry name" value="SERINE_THREONINE-PROTEIN KINASE GREATWALL"/>
    <property type="match status" value="1"/>
</dbReference>
<dbReference type="Gene3D" id="3.30.200.20">
    <property type="entry name" value="Phosphorylase Kinase, domain 1"/>
    <property type="match status" value="1"/>
</dbReference>
<dbReference type="OrthoDB" id="162894at2759"/>
<dbReference type="Gene3D" id="1.10.510.10">
    <property type="entry name" value="Transferase(Phosphotransferase) domain 1"/>
    <property type="match status" value="2"/>
</dbReference>
<keyword evidence="8" id="KW-0067">ATP-binding</keyword>
<feature type="region of interest" description="Disordered" evidence="12">
    <location>
        <begin position="318"/>
        <end position="356"/>
    </location>
</feature>
<evidence type="ECO:0000259" key="13">
    <source>
        <dbReference type="PROSITE" id="PS50011"/>
    </source>
</evidence>
<evidence type="ECO:0000256" key="2">
    <source>
        <dbReference type="ARBA" id="ARBA00012513"/>
    </source>
</evidence>
<evidence type="ECO:0000256" key="8">
    <source>
        <dbReference type="ARBA" id="ARBA00022840"/>
    </source>
</evidence>
<dbReference type="FunFam" id="3.30.200.20:FF:000550">
    <property type="entry name" value="Serine/threonine-protein kinase greatwall"/>
    <property type="match status" value="1"/>
</dbReference>
<evidence type="ECO:0000313" key="16">
    <source>
        <dbReference type="Proteomes" id="UP000887116"/>
    </source>
</evidence>
<dbReference type="FunFam" id="1.10.510.10:FF:000278">
    <property type="entry name" value="serine/threonine-protein kinase greatwall isoform X1"/>
    <property type="match status" value="1"/>
</dbReference>
<comment type="catalytic activity">
    <reaction evidence="10">
        <text>L-threonyl-[protein] + ATP = O-phospho-L-threonyl-[protein] + ADP + H(+)</text>
        <dbReference type="Rhea" id="RHEA:46608"/>
        <dbReference type="Rhea" id="RHEA-COMP:11060"/>
        <dbReference type="Rhea" id="RHEA-COMP:11605"/>
        <dbReference type="ChEBI" id="CHEBI:15378"/>
        <dbReference type="ChEBI" id="CHEBI:30013"/>
        <dbReference type="ChEBI" id="CHEBI:30616"/>
        <dbReference type="ChEBI" id="CHEBI:61977"/>
        <dbReference type="ChEBI" id="CHEBI:456216"/>
        <dbReference type="EC" id="2.7.11.1"/>
    </reaction>
</comment>
<sequence>MDTHNVNKNISSSSDSFPEKVVKLPSITDFTFIKPISRGAFGKVYLCHKKEKPSQIFAVKVMKKETMVNKNMMKQVLTERNALALSRSPFVVQLFYSMQSKNDIFLVMEYMIGGDVKSLLHIYGFFDEYMAVFYALEAAHALEYLHQHNIVHRDLKPDNMLISASGHIKLTDFGLSKITVNKPIGVRDLVGSPSCYTSGLNKALPNRTPGQLLSLTSSIAFPTIKNNLHVASTASPILPDETSVEHRSCMSDSKSVSHSRFSTDRQSSEFSTAISPLVLKFETPDKLPGINQETINVNSPERSKLERCLNTRPSEIPNLSYHVDSLSNQESNFSRPSRKRKRSSSSDDEKKASNNRSGLSAVLSDFRFSDSENAIETDSRGTKTSNAGCVFSDQTTNKHLSFESPDCKIMPDISQSYSGSFSSKPFQSPLKEVNQLQKKSVNFLFKSDSSTEQSGSCRSHMRSEYSPTFSEISEQNSVFSTPKDNRIINSQLVTPLRLPLTPYRTPKSVRRGPEPNSSERILGTPDYLAPELLLHKEHGFPVDWWALGVCLYEFLTGIPPFNDVTPEAVFNNILQRDIPWPDGEEALSGNAKMAIDLLLTSDANLRPGVKELKTWPLFDDIEWENILHIEAPFVPLPDSDTDTTYFDARNEEQHIKVSSFEL</sequence>
<dbReference type="EC" id="2.7.11.1" evidence="2"/>
<dbReference type="PANTHER" id="PTHR24356">
    <property type="entry name" value="SERINE/THREONINE-PROTEIN KINASE"/>
    <property type="match status" value="1"/>
</dbReference>
<keyword evidence="16" id="KW-1185">Reference proteome</keyword>
<name>A0A8X6LCV1_TRICU</name>
<evidence type="ECO:0000256" key="7">
    <source>
        <dbReference type="ARBA" id="ARBA00022777"/>
    </source>
</evidence>
<evidence type="ECO:0000259" key="14">
    <source>
        <dbReference type="PROSITE" id="PS51285"/>
    </source>
</evidence>
<comment type="similarity">
    <text evidence="1">Belongs to the protein kinase superfamily. AGC Ser/Thr protein kinase family.</text>
</comment>
<dbReference type="Proteomes" id="UP000887116">
    <property type="component" value="Unassembled WGS sequence"/>
</dbReference>
<evidence type="ECO:0000313" key="15">
    <source>
        <dbReference type="EMBL" id="GFR06146.1"/>
    </source>
</evidence>